<protein>
    <submittedName>
        <fullName evidence="1">Uncharacterized protein</fullName>
    </submittedName>
</protein>
<organism evidence="1 2">
    <name type="scientific">Denticeps clupeoides</name>
    <name type="common">denticle herring</name>
    <dbReference type="NCBI Taxonomy" id="299321"/>
    <lineage>
        <taxon>Eukaryota</taxon>
        <taxon>Metazoa</taxon>
        <taxon>Chordata</taxon>
        <taxon>Craniata</taxon>
        <taxon>Vertebrata</taxon>
        <taxon>Euteleostomi</taxon>
        <taxon>Actinopterygii</taxon>
        <taxon>Neopterygii</taxon>
        <taxon>Teleostei</taxon>
        <taxon>Clupei</taxon>
        <taxon>Clupeiformes</taxon>
        <taxon>Denticipitoidei</taxon>
        <taxon>Denticipitidae</taxon>
        <taxon>Denticeps</taxon>
    </lineage>
</organism>
<sequence>SGNMTSTKVTLKGTSTVSLNERFTCMLKSQLQPPADVKVSMQEQHVASARNRHLALQMENRPSVQAALGNKGVATEELYS</sequence>
<dbReference type="PANTHER" id="PTHR48426:SF1">
    <property type="entry name" value="CHROMATIN TARGET OF PRMT1 PROTEIN"/>
    <property type="match status" value="1"/>
</dbReference>
<evidence type="ECO:0000313" key="2">
    <source>
        <dbReference type="Proteomes" id="UP000694580"/>
    </source>
</evidence>
<dbReference type="InterPro" id="IPR052656">
    <property type="entry name" value="CTOP_PRMT1"/>
</dbReference>
<dbReference type="AlphaFoldDB" id="A0AAY4CX52"/>
<dbReference type="GeneTree" id="ENSGT01120000277456"/>
<dbReference type="Ensembl" id="ENSDCDT00010047438.1">
    <property type="protein sequence ID" value="ENSDCDP00010037847.1"/>
    <property type="gene ID" value="ENSDCDG00010024589.1"/>
</dbReference>
<dbReference type="PANTHER" id="PTHR48426">
    <property type="entry name" value="CHROMATIN TARGET OF PRMT1 PROTEIN"/>
    <property type="match status" value="1"/>
</dbReference>
<proteinExistence type="predicted"/>
<reference evidence="1 2" key="1">
    <citation type="submission" date="2020-06" db="EMBL/GenBank/DDBJ databases">
        <authorList>
            <consortium name="Wellcome Sanger Institute Data Sharing"/>
        </authorList>
    </citation>
    <scope>NUCLEOTIDE SEQUENCE [LARGE SCALE GENOMIC DNA]</scope>
</reference>
<keyword evidence="2" id="KW-1185">Reference proteome</keyword>
<reference evidence="1" key="3">
    <citation type="submission" date="2025-09" db="UniProtKB">
        <authorList>
            <consortium name="Ensembl"/>
        </authorList>
    </citation>
    <scope>IDENTIFICATION</scope>
</reference>
<reference evidence="1" key="2">
    <citation type="submission" date="2025-08" db="UniProtKB">
        <authorList>
            <consortium name="Ensembl"/>
        </authorList>
    </citation>
    <scope>IDENTIFICATION</scope>
</reference>
<accession>A0AAY4CX52</accession>
<evidence type="ECO:0000313" key="1">
    <source>
        <dbReference type="Ensembl" id="ENSDCDP00010037847.1"/>
    </source>
</evidence>
<dbReference type="Proteomes" id="UP000694580">
    <property type="component" value="Chromosome 5"/>
</dbReference>
<name>A0AAY4CX52_9TELE</name>